<sequence>MRQVSRINVTFLQHGRVVVVRQGTDNPLSQFKSGCCLINLFLLELAKLEEPSAGVEEVALWRFFKVAFLSGRESRKEFQLCYSLVSEPPAINRASFPPRTQDVITTGELKNSARDTFSLKARTQYHRRKASQS</sequence>
<gene>
    <name evidence="1" type="ORF">Salat_1455700</name>
</gene>
<keyword evidence="2" id="KW-1185">Reference proteome</keyword>
<evidence type="ECO:0000313" key="1">
    <source>
        <dbReference type="EMBL" id="KAK4426869.1"/>
    </source>
</evidence>
<reference evidence="1" key="1">
    <citation type="submission" date="2020-06" db="EMBL/GenBank/DDBJ databases">
        <authorList>
            <person name="Li T."/>
            <person name="Hu X."/>
            <person name="Zhang T."/>
            <person name="Song X."/>
            <person name="Zhang H."/>
            <person name="Dai N."/>
            <person name="Sheng W."/>
            <person name="Hou X."/>
            <person name="Wei L."/>
        </authorList>
    </citation>
    <scope>NUCLEOTIDE SEQUENCE</scope>
    <source>
        <strain evidence="1">3651</strain>
        <tissue evidence="1">Leaf</tissue>
    </source>
</reference>
<evidence type="ECO:0000313" key="2">
    <source>
        <dbReference type="Proteomes" id="UP001293254"/>
    </source>
</evidence>
<protein>
    <submittedName>
        <fullName evidence="1">Uncharacterized protein</fullName>
    </submittedName>
</protein>
<proteinExistence type="predicted"/>
<dbReference type="AlphaFoldDB" id="A0AAE1YBA0"/>
<reference evidence="1" key="2">
    <citation type="journal article" date="2024" name="Plant">
        <title>Genomic evolution and insights into agronomic trait innovations of Sesamum species.</title>
        <authorList>
            <person name="Miao H."/>
            <person name="Wang L."/>
            <person name="Qu L."/>
            <person name="Liu H."/>
            <person name="Sun Y."/>
            <person name="Le M."/>
            <person name="Wang Q."/>
            <person name="Wei S."/>
            <person name="Zheng Y."/>
            <person name="Lin W."/>
            <person name="Duan Y."/>
            <person name="Cao H."/>
            <person name="Xiong S."/>
            <person name="Wang X."/>
            <person name="Wei L."/>
            <person name="Li C."/>
            <person name="Ma Q."/>
            <person name="Ju M."/>
            <person name="Zhao R."/>
            <person name="Li G."/>
            <person name="Mu C."/>
            <person name="Tian Q."/>
            <person name="Mei H."/>
            <person name="Zhang T."/>
            <person name="Gao T."/>
            <person name="Zhang H."/>
        </authorList>
    </citation>
    <scope>NUCLEOTIDE SEQUENCE</scope>
    <source>
        <strain evidence="1">3651</strain>
    </source>
</reference>
<accession>A0AAE1YBA0</accession>
<dbReference type="Proteomes" id="UP001293254">
    <property type="component" value="Unassembled WGS sequence"/>
</dbReference>
<comment type="caution">
    <text evidence="1">The sequence shown here is derived from an EMBL/GenBank/DDBJ whole genome shotgun (WGS) entry which is preliminary data.</text>
</comment>
<dbReference type="EMBL" id="JACGWO010000005">
    <property type="protein sequence ID" value="KAK4426869.1"/>
    <property type="molecule type" value="Genomic_DNA"/>
</dbReference>
<name>A0AAE1YBA0_9LAMI</name>
<organism evidence="1 2">
    <name type="scientific">Sesamum alatum</name>
    <dbReference type="NCBI Taxonomy" id="300844"/>
    <lineage>
        <taxon>Eukaryota</taxon>
        <taxon>Viridiplantae</taxon>
        <taxon>Streptophyta</taxon>
        <taxon>Embryophyta</taxon>
        <taxon>Tracheophyta</taxon>
        <taxon>Spermatophyta</taxon>
        <taxon>Magnoliopsida</taxon>
        <taxon>eudicotyledons</taxon>
        <taxon>Gunneridae</taxon>
        <taxon>Pentapetalae</taxon>
        <taxon>asterids</taxon>
        <taxon>lamiids</taxon>
        <taxon>Lamiales</taxon>
        <taxon>Pedaliaceae</taxon>
        <taxon>Sesamum</taxon>
    </lineage>
</organism>